<dbReference type="EMBL" id="CAKLBY020000227">
    <property type="protein sequence ID" value="CAK7937608.1"/>
    <property type="molecule type" value="Genomic_DNA"/>
</dbReference>
<sequence length="80" mass="9002">MAEGTDTWQSLYSRSGRSFPTALLQTQRVRLVLLLDEAKDINNQLGTRLPDVPRPWIATPADEVTRPDAIYIAVVQNTLH</sequence>
<name>A0AAV1UV52_9STRA</name>
<evidence type="ECO:0000313" key="1">
    <source>
        <dbReference type="EMBL" id="CAK7937608.1"/>
    </source>
</evidence>
<evidence type="ECO:0000313" key="2">
    <source>
        <dbReference type="Proteomes" id="UP001162060"/>
    </source>
</evidence>
<comment type="caution">
    <text evidence="1">The sequence shown here is derived from an EMBL/GenBank/DDBJ whole genome shotgun (WGS) entry which is preliminary data.</text>
</comment>
<protein>
    <recommendedName>
        <fullName evidence="3">Transposase</fullName>
    </recommendedName>
</protein>
<organism evidence="1 2">
    <name type="scientific">Peronospora matthiolae</name>
    <dbReference type="NCBI Taxonomy" id="2874970"/>
    <lineage>
        <taxon>Eukaryota</taxon>
        <taxon>Sar</taxon>
        <taxon>Stramenopiles</taxon>
        <taxon>Oomycota</taxon>
        <taxon>Peronosporomycetes</taxon>
        <taxon>Peronosporales</taxon>
        <taxon>Peronosporaceae</taxon>
        <taxon>Peronospora</taxon>
    </lineage>
</organism>
<proteinExistence type="predicted"/>
<gene>
    <name evidence="1" type="ORF">PM001_LOCUS22758</name>
</gene>
<accession>A0AAV1UV52</accession>
<evidence type="ECO:0008006" key="3">
    <source>
        <dbReference type="Google" id="ProtNLM"/>
    </source>
</evidence>
<reference evidence="1" key="1">
    <citation type="submission" date="2024-01" db="EMBL/GenBank/DDBJ databases">
        <authorList>
            <person name="Webb A."/>
        </authorList>
    </citation>
    <scope>NUCLEOTIDE SEQUENCE</scope>
    <source>
        <strain evidence="1">Pm1</strain>
    </source>
</reference>
<dbReference type="Proteomes" id="UP001162060">
    <property type="component" value="Unassembled WGS sequence"/>
</dbReference>
<dbReference type="AlphaFoldDB" id="A0AAV1UV52"/>